<evidence type="ECO:0000313" key="5">
    <source>
        <dbReference type="Proteomes" id="UP000037962"/>
    </source>
</evidence>
<dbReference type="RefSeq" id="WP_043080332.1">
    <property type="nucleotide sequence ID" value="NZ_CP011530.1"/>
</dbReference>
<organism evidence="1 4">
    <name type="scientific">Mycobacteroides immunogenum</name>
    <dbReference type="NCBI Taxonomy" id="83262"/>
    <lineage>
        <taxon>Bacteria</taxon>
        <taxon>Bacillati</taxon>
        <taxon>Actinomycetota</taxon>
        <taxon>Actinomycetes</taxon>
        <taxon>Mycobacteriales</taxon>
        <taxon>Mycobacteriaceae</taxon>
        <taxon>Mycobacteroides</taxon>
    </lineage>
</organism>
<evidence type="ECO:0000313" key="1">
    <source>
        <dbReference type="EMBL" id="KPG05232.1"/>
    </source>
</evidence>
<dbReference type="STRING" id="83262.BAB75_10600"/>
<evidence type="ECO:0000313" key="3">
    <source>
        <dbReference type="EMBL" id="OAT67198.1"/>
    </source>
</evidence>
<dbReference type="EMBL" id="LQYE01000030">
    <property type="protein sequence ID" value="OAT67198.1"/>
    <property type="molecule type" value="Genomic_DNA"/>
</dbReference>
<dbReference type="AlphaFoldDB" id="A0A0N1CHB4"/>
<evidence type="ECO:0000313" key="4">
    <source>
        <dbReference type="Proteomes" id="UP000037843"/>
    </source>
</evidence>
<evidence type="ECO:0000313" key="6">
    <source>
        <dbReference type="Proteomes" id="UP000186919"/>
    </source>
</evidence>
<reference evidence="4 5" key="1">
    <citation type="submission" date="2015-09" db="EMBL/GenBank/DDBJ databases">
        <title>Genome Sequences of Mycobacterium immunogenum Isolates, Recuperated from a Chloraminated Drinking Water Distribution System Simulator Subjected to Episodes of Nitrification.</title>
        <authorList>
            <person name="Gomez-Alvarez V."/>
            <person name="Revetta R.P."/>
        </authorList>
    </citation>
    <scope>NUCLEOTIDE SEQUENCE [LARGE SCALE GENOMIC DNA]</scope>
    <source>
        <strain evidence="1 4">H008</strain>
        <strain evidence="2 5">H076</strain>
    </source>
</reference>
<dbReference type="Proteomes" id="UP000037962">
    <property type="component" value="Unassembled WGS sequence"/>
</dbReference>
<gene>
    <name evidence="1" type="ORF">AN908_22555</name>
    <name evidence="2" type="ORF">AN912_18030</name>
    <name evidence="3" type="ORF">AWB85_13650</name>
</gene>
<reference evidence="3 6" key="2">
    <citation type="submission" date="2016-01" db="EMBL/GenBank/DDBJ databases">
        <title>Mycobacterium immunogenum strain CD11_6 genome sequencing and assembly.</title>
        <authorList>
            <person name="Kaur G."/>
            <person name="Nair G.R."/>
            <person name="Mayilraj S."/>
        </authorList>
    </citation>
    <scope>NUCLEOTIDE SEQUENCE [LARGE SCALE GENOMIC DNA]</scope>
    <source>
        <strain evidence="3 6">CD11-6</strain>
    </source>
</reference>
<dbReference type="Proteomes" id="UP000037843">
    <property type="component" value="Unassembled WGS sequence"/>
</dbReference>
<evidence type="ECO:0000313" key="2">
    <source>
        <dbReference type="EMBL" id="KPG31459.1"/>
    </source>
</evidence>
<dbReference type="OrthoDB" id="5192422at2"/>
<dbReference type="EMBL" id="LJFO01000015">
    <property type="protein sequence ID" value="KPG05232.1"/>
    <property type="molecule type" value="Genomic_DNA"/>
</dbReference>
<sequence length="113" mass="12930">MAWIDAFRGRRQGRTPQGTNDDLRYLAAWSAARRGVEAYVEPQTNFSDVTVILIAGDGEWTRRRVGGVAGARRISERLKIPVYDVHRTGYPQRKRDYDARQKILKRRAAQDGV</sequence>
<protein>
    <submittedName>
        <fullName evidence="1">Oxidoreductase</fullName>
    </submittedName>
</protein>
<dbReference type="GeneID" id="45764317"/>
<name>A0A0N1CHB4_9MYCO</name>
<dbReference type="EMBL" id="LJFS01000023">
    <property type="protein sequence ID" value="KPG31459.1"/>
    <property type="molecule type" value="Genomic_DNA"/>
</dbReference>
<comment type="caution">
    <text evidence="1">The sequence shown here is derived from an EMBL/GenBank/DDBJ whole genome shotgun (WGS) entry which is preliminary data.</text>
</comment>
<dbReference type="KEGG" id="miz:BAB75_10600"/>
<proteinExistence type="predicted"/>
<accession>A0A0N1CHB4</accession>
<dbReference type="PATRIC" id="fig|83262.10.peg.4497"/>
<dbReference type="Proteomes" id="UP000186919">
    <property type="component" value="Unassembled WGS sequence"/>
</dbReference>
<keyword evidence="5" id="KW-1185">Reference proteome</keyword>